<dbReference type="SMART" id="SM00728">
    <property type="entry name" value="ChW"/>
    <property type="match status" value="2"/>
</dbReference>
<dbReference type="EMBL" id="JACHJL010000017">
    <property type="protein sequence ID" value="MBB5938554.1"/>
    <property type="molecule type" value="Genomic_DNA"/>
</dbReference>
<evidence type="ECO:0000313" key="2">
    <source>
        <dbReference type="EMBL" id="MBB5938554.1"/>
    </source>
</evidence>
<dbReference type="Proteomes" id="UP000588098">
    <property type="component" value="Unassembled WGS sequence"/>
</dbReference>
<proteinExistence type="predicted"/>
<protein>
    <submittedName>
        <fullName evidence="2">Uncharacterized protein YjdB</fullName>
    </submittedName>
</protein>
<feature type="chain" id="PRO_5039380386" evidence="1">
    <location>
        <begin position="22"/>
        <end position="199"/>
    </location>
</feature>
<dbReference type="RefSeq" id="WP_184576421.1">
    <property type="nucleotide sequence ID" value="NZ_JACHJL010000017.1"/>
</dbReference>
<accession>A0A7W9QEH1</accession>
<name>A0A7W9QEH1_9ACTN</name>
<organism evidence="2 3">
    <name type="scientific">Streptomyces zagrosensis</name>
    <dbReference type="NCBI Taxonomy" id="1042984"/>
    <lineage>
        <taxon>Bacteria</taxon>
        <taxon>Bacillati</taxon>
        <taxon>Actinomycetota</taxon>
        <taxon>Actinomycetes</taxon>
        <taxon>Kitasatosporales</taxon>
        <taxon>Streptomycetaceae</taxon>
        <taxon>Streptomyces</taxon>
    </lineage>
</organism>
<dbReference type="AlphaFoldDB" id="A0A7W9QEH1"/>
<dbReference type="Pfam" id="PF07538">
    <property type="entry name" value="ChW"/>
    <property type="match status" value="3"/>
</dbReference>
<feature type="signal peptide" evidence="1">
    <location>
        <begin position="1"/>
        <end position="21"/>
    </location>
</feature>
<evidence type="ECO:0000313" key="3">
    <source>
        <dbReference type="Proteomes" id="UP000588098"/>
    </source>
</evidence>
<reference evidence="2 3" key="1">
    <citation type="submission" date="2020-08" db="EMBL/GenBank/DDBJ databases">
        <title>Genomic Encyclopedia of Type Strains, Phase III (KMG-III): the genomes of soil and plant-associated and newly described type strains.</title>
        <authorList>
            <person name="Whitman W."/>
        </authorList>
    </citation>
    <scope>NUCLEOTIDE SEQUENCE [LARGE SCALE GENOMIC DNA]</scope>
    <source>
        <strain evidence="2 3">CECT 8305</strain>
    </source>
</reference>
<sequence>MRRRMQTVLAVAGIVLGSALAGVAPASAEASPAARHATSASIPESVVTQLESAVQQARKDGRSAAAPVVCYTVHIRDYGWQSPRCNSETAGSVGQNTPIEAILIQTAGTGGFCVNAHLQNTGWQGTRCGADDVQVPAGSTGQAVSVEALDINLGWTRGANTGAQGHVQNYGWQAAQYRDWVRVGTTGENRTLEAVRIWP</sequence>
<evidence type="ECO:0000256" key="1">
    <source>
        <dbReference type="SAM" id="SignalP"/>
    </source>
</evidence>
<keyword evidence="3" id="KW-1185">Reference proteome</keyword>
<keyword evidence="1" id="KW-0732">Signal</keyword>
<dbReference type="InterPro" id="IPR006637">
    <property type="entry name" value="ChW"/>
</dbReference>
<gene>
    <name evidence="2" type="ORF">FHS42_005643</name>
</gene>
<comment type="caution">
    <text evidence="2">The sequence shown here is derived from an EMBL/GenBank/DDBJ whole genome shotgun (WGS) entry which is preliminary data.</text>
</comment>